<dbReference type="InterPro" id="IPR050164">
    <property type="entry name" value="Peptidase_C19"/>
</dbReference>
<proteinExistence type="inferred from homology"/>
<evidence type="ECO:0000313" key="11">
    <source>
        <dbReference type="EMBL" id="SPQ98841.1"/>
    </source>
</evidence>
<evidence type="ECO:0000256" key="2">
    <source>
        <dbReference type="ARBA" id="ARBA00009085"/>
    </source>
</evidence>
<dbReference type="GO" id="GO:0006508">
    <property type="term" value="P:proteolysis"/>
    <property type="evidence" value="ECO:0007669"/>
    <property type="project" value="UniProtKB-KW"/>
</dbReference>
<comment type="catalytic activity">
    <reaction evidence="1">
        <text>Thiol-dependent hydrolysis of ester, thioester, amide, peptide and isopeptide bonds formed by the C-terminal Gly of ubiquitin (a 76-residue protein attached to proteins as an intracellular targeting signal).</text>
        <dbReference type="EC" id="3.4.19.12"/>
    </reaction>
</comment>
<keyword evidence="9" id="KW-0732">Signal</keyword>
<dbReference type="EC" id="3.4.19.12" evidence="3"/>
<dbReference type="GO" id="GO:0004843">
    <property type="term" value="F:cysteine-type deubiquitinase activity"/>
    <property type="evidence" value="ECO:0007669"/>
    <property type="project" value="UniProtKB-EC"/>
</dbReference>
<accession>A0A3P3YF87</accession>
<dbReference type="PANTHER" id="PTHR24006">
    <property type="entry name" value="UBIQUITIN CARBOXYL-TERMINAL HYDROLASE"/>
    <property type="match status" value="1"/>
</dbReference>
<protein>
    <recommendedName>
        <fullName evidence="3">ubiquitinyl hydrolase 1</fullName>
        <ecNumber evidence="3">3.4.19.12</ecNumber>
    </recommendedName>
</protein>
<dbReference type="PANTHER" id="PTHR24006:SF722">
    <property type="entry name" value="UBIQUITIN CARBOXYL-TERMINAL HYDROLASE 48"/>
    <property type="match status" value="1"/>
</dbReference>
<evidence type="ECO:0000256" key="3">
    <source>
        <dbReference type="ARBA" id="ARBA00012759"/>
    </source>
</evidence>
<reference evidence="11 12" key="1">
    <citation type="submission" date="2018-03" db="EMBL/GenBank/DDBJ databases">
        <authorList>
            <person name="Fogelqvist J."/>
        </authorList>
    </citation>
    <scope>NUCLEOTIDE SEQUENCE [LARGE SCALE GENOMIC DNA]</scope>
</reference>
<keyword evidence="4" id="KW-0645">Protease</keyword>
<evidence type="ECO:0000256" key="6">
    <source>
        <dbReference type="ARBA" id="ARBA00022801"/>
    </source>
</evidence>
<feature type="chain" id="PRO_5018060961" description="ubiquitinyl hydrolase 1" evidence="9">
    <location>
        <begin position="20"/>
        <end position="639"/>
    </location>
</feature>
<keyword evidence="5" id="KW-0833">Ubl conjugation pathway</keyword>
<keyword evidence="11" id="KW-0496">Mitochondrion</keyword>
<feature type="region of interest" description="Disordered" evidence="8">
    <location>
        <begin position="544"/>
        <end position="564"/>
    </location>
</feature>
<dbReference type="EMBL" id="OVEO01000010">
    <property type="protein sequence ID" value="SPQ98841.1"/>
    <property type="molecule type" value="Genomic_DNA"/>
</dbReference>
<feature type="signal peptide" evidence="9">
    <location>
        <begin position="1"/>
        <end position="19"/>
    </location>
</feature>
<dbReference type="PROSITE" id="PS50235">
    <property type="entry name" value="USP_3"/>
    <property type="match status" value="1"/>
</dbReference>
<evidence type="ECO:0000256" key="1">
    <source>
        <dbReference type="ARBA" id="ARBA00000707"/>
    </source>
</evidence>
<evidence type="ECO:0000256" key="4">
    <source>
        <dbReference type="ARBA" id="ARBA00022670"/>
    </source>
</evidence>
<evidence type="ECO:0000256" key="8">
    <source>
        <dbReference type="SAM" id="MobiDB-lite"/>
    </source>
</evidence>
<dbReference type="SUPFAM" id="SSF54001">
    <property type="entry name" value="Cysteine proteinases"/>
    <property type="match status" value="1"/>
</dbReference>
<dbReference type="AlphaFoldDB" id="A0A3P3YF87"/>
<organism evidence="11 12">
    <name type="scientific">Plasmodiophora brassicae</name>
    <name type="common">Clubroot disease agent</name>
    <dbReference type="NCBI Taxonomy" id="37360"/>
    <lineage>
        <taxon>Eukaryota</taxon>
        <taxon>Sar</taxon>
        <taxon>Rhizaria</taxon>
        <taxon>Endomyxa</taxon>
        <taxon>Phytomyxea</taxon>
        <taxon>Plasmodiophorida</taxon>
        <taxon>Plasmodiophoridae</taxon>
        <taxon>Plasmodiophora</taxon>
    </lineage>
</organism>
<evidence type="ECO:0000256" key="9">
    <source>
        <dbReference type="SAM" id="SignalP"/>
    </source>
</evidence>
<gene>
    <name evidence="11" type="ORF">PLBR_LOCUS6056</name>
</gene>
<dbReference type="Pfam" id="PF00443">
    <property type="entry name" value="UCH"/>
    <property type="match status" value="1"/>
</dbReference>
<dbReference type="InterPro" id="IPR038765">
    <property type="entry name" value="Papain-like_cys_pep_sf"/>
</dbReference>
<feature type="compositionally biased region" description="Basic residues" evidence="8">
    <location>
        <begin position="502"/>
        <end position="514"/>
    </location>
</feature>
<feature type="region of interest" description="Disordered" evidence="8">
    <location>
        <begin position="496"/>
        <end position="524"/>
    </location>
</feature>
<evidence type="ECO:0000313" key="12">
    <source>
        <dbReference type="Proteomes" id="UP000290189"/>
    </source>
</evidence>
<dbReference type="Gene3D" id="3.90.70.10">
    <property type="entry name" value="Cysteine proteinases"/>
    <property type="match status" value="1"/>
</dbReference>
<evidence type="ECO:0000259" key="10">
    <source>
        <dbReference type="PROSITE" id="PS50235"/>
    </source>
</evidence>
<evidence type="ECO:0000256" key="5">
    <source>
        <dbReference type="ARBA" id="ARBA00022786"/>
    </source>
</evidence>
<name>A0A3P3YF87_PLABS</name>
<comment type="similarity">
    <text evidence="2">Belongs to the peptidase C19 family.</text>
</comment>
<dbReference type="GO" id="GO:0005634">
    <property type="term" value="C:nucleus"/>
    <property type="evidence" value="ECO:0007669"/>
    <property type="project" value="UniProtKB-SubCell"/>
</dbReference>
<dbReference type="InterPro" id="IPR028889">
    <property type="entry name" value="USP"/>
</dbReference>
<dbReference type="GO" id="GO:0016579">
    <property type="term" value="P:protein deubiquitination"/>
    <property type="evidence" value="ECO:0007669"/>
    <property type="project" value="InterPro"/>
</dbReference>
<sequence>MYIFGLCAVISACIGDVAGAMEQSTLDLLSELRTACIGDVAGAMEQSTPDLLSELRTACIGDVAGAMEQSTPDLLSELRIDETSEVNDVATAQVLSKMNDPNSCLSLSRARKIVALSDGDAGLGIHLLSAFQMEEFGILADPQIAKLQGIQHDTNSCYLNAVLFSMFAADTSYDSLLTRHIPTDSSRDRLRRLLLVIVNIIRAGVSVPRAIVHEFRLLLVDCRFLTADEIDLQMDAFEFFGWLLDTLDAPFLAMAETLHHGADADSSVDARMSHDRCLEAPVTGTSSLTEILFEHLFGGTVRVRRQHEHEDVDVTALSTSSLIPERVLTDEQVHRFICQDRNAEWDEQAPMMIPIILKRYSWDRSKNRARVEVPCYIDASRFTIDASAFVDDCRYMLVLKSAVCHLGGSLTSGHYITFVRYADGNWFSFDDMADPAVTPVEDVDEACETHVYRDAYILMYELIDLRTLPDYCQALLREAQNANLLHRQANADISRSFQSGIRQRRRRPRRTGRRPRPDYDQGVLREAQNREDHALAGAWQEHVNADSQESPWPDDGQALPREAPYGEDRASAGLWHEQVSADDQEPTWPDYGQGVLREAPNREDHASAWMWHEYANAESQEPPWQDYLWSGPATWIPES</sequence>
<feature type="domain" description="USP" evidence="10">
    <location>
        <begin position="148"/>
        <end position="463"/>
    </location>
</feature>
<dbReference type="CDD" id="cd02257">
    <property type="entry name" value="Peptidase_C19"/>
    <property type="match status" value="1"/>
</dbReference>
<keyword evidence="7" id="KW-0788">Thiol protease</keyword>
<evidence type="ECO:0000256" key="7">
    <source>
        <dbReference type="ARBA" id="ARBA00022807"/>
    </source>
</evidence>
<dbReference type="InterPro" id="IPR001394">
    <property type="entry name" value="Peptidase_C19_UCH"/>
</dbReference>
<geneLocation type="mitochondrion" evidence="11"/>
<keyword evidence="6" id="KW-0378">Hydrolase</keyword>
<dbReference type="GO" id="GO:0005829">
    <property type="term" value="C:cytosol"/>
    <property type="evidence" value="ECO:0007669"/>
    <property type="project" value="TreeGrafter"/>
</dbReference>
<dbReference type="Proteomes" id="UP000290189">
    <property type="component" value="Unassembled WGS sequence"/>
</dbReference>